<dbReference type="PANTHER" id="PTHR38777">
    <property type="entry name" value="FELS-2 PROPHAGE PROTEIN"/>
    <property type="match status" value="1"/>
</dbReference>
<evidence type="ECO:0000259" key="5">
    <source>
        <dbReference type="Pfam" id="PF01258"/>
    </source>
</evidence>
<evidence type="ECO:0000256" key="3">
    <source>
        <dbReference type="ARBA" id="ARBA00022833"/>
    </source>
</evidence>
<dbReference type="AlphaFoldDB" id="I3DCP2"/>
<feature type="zinc finger region" description="dksA C4-type" evidence="4">
    <location>
        <begin position="35"/>
        <end position="59"/>
    </location>
</feature>
<feature type="domain" description="Zinc finger DksA/TraR C4-type" evidence="5">
    <location>
        <begin position="34"/>
        <end position="65"/>
    </location>
</feature>
<dbReference type="GO" id="GO:0008270">
    <property type="term" value="F:zinc ion binding"/>
    <property type="evidence" value="ECO:0007669"/>
    <property type="project" value="UniProtKB-KW"/>
</dbReference>
<evidence type="ECO:0000256" key="4">
    <source>
        <dbReference type="PROSITE-ProRule" id="PRU00510"/>
    </source>
</evidence>
<evidence type="ECO:0000313" key="7">
    <source>
        <dbReference type="Proteomes" id="UP000006457"/>
    </source>
</evidence>
<sequence length="72" mass="8629">MTDIFDRAQAIEEKQRELSLQNRFKAVHRISLQECQDCGEPIPEQRRKMVQGCTRCVDCQQVYEQRLKGFRR</sequence>
<keyword evidence="2" id="KW-0863">Zinc-finger</keyword>
<dbReference type="InterPro" id="IPR000962">
    <property type="entry name" value="Znf_DskA_TraR"/>
</dbReference>
<keyword evidence="3" id="KW-0862">Zinc</keyword>
<keyword evidence="7" id="KW-1185">Reference proteome</keyword>
<dbReference type="GO" id="GO:1900378">
    <property type="term" value="P:positive regulation of secondary metabolite biosynthetic process"/>
    <property type="evidence" value="ECO:0007669"/>
    <property type="project" value="TreeGrafter"/>
</dbReference>
<dbReference type="SUPFAM" id="SSF57716">
    <property type="entry name" value="Glucocorticoid receptor-like (DNA-binding domain)"/>
    <property type="match status" value="1"/>
</dbReference>
<reference evidence="6 7" key="1">
    <citation type="submission" date="2012-03" db="EMBL/GenBank/DDBJ databases">
        <authorList>
            <person name="Harkins D.M."/>
            <person name="Madupu R."/>
            <person name="Durkin A.S."/>
            <person name="Torralba M."/>
            <person name="Methe B."/>
            <person name="Sutton G.G."/>
            <person name="Nelson K.E."/>
        </authorList>
    </citation>
    <scope>NUCLEOTIDE SEQUENCE [LARGE SCALE GENOMIC DNA]</scope>
    <source>
        <strain evidence="6 7">CCUG 2042</strain>
    </source>
</reference>
<organism evidence="6 7">
    <name type="scientific">Pasteurella bettyae CCUG 2042</name>
    <dbReference type="NCBI Taxonomy" id="1095749"/>
    <lineage>
        <taxon>Bacteria</taxon>
        <taxon>Pseudomonadati</taxon>
        <taxon>Pseudomonadota</taxon>
        <taxon>Gammaproteobacteria</taxon>
        <taxon>Pasteurellales</taxon>
        <taxon>Pasteurellaceae</taxon>
        <taxon>Pasteurella</taxon>
    </lineage>
</organism>
<accession>I3DCP2</accession>
<dbReference type="PANTHER" id="PTHR38777:SF1">
    <property type="entry name" value="DNAK SUPPRESSOR PROTEIN"/>
    <property type="match status" value="1"/>
</dbReference>
<dbReference type="Proteomes" id="UP000006457">
    <property type="component" value="Unassembled WGS sequence"/>
</dbReference>
<dbReference type="OrthoDB" id="962301at2"/>
<dbReference type="NCBIfam" id="TIGR02419">
    <property type="entry name" value="C4_traR_proteo"/>
    <property type="match status" value="1"/>
</dbReference>
<evidence type="ECO:0000256" key="2">
    <source>
        <dbReference type="ARBA" id="ARBA00022771"/>
    </source>
</evidence>
<evidence type="ECO:0000256" key="1">
    <source>
        <dbReference type="ARBA" id="ARBA00022723"/>
    </source>
</evidence>
<gene>
    <name evidence="6" type="ORF">HMPREF1052_0851</name>
</gene>
<dbReference type="eggNOG" id="COG1734">
    <property type="taxonomic scope" value="Bacteria"/>
</dbReference>
<evidence type="ECO:0000313" key="6">
    <source>
        <dbReference type="EMBL" id="EIJ69485.1"/>
    </source>
</evidence>
<protein>
    <submittedName>
        <fullName evidence="6">Phage/conjugal plasmid C-4 type zinc finger protein, TraR family</fullName>
    </submittedName>
</protein>
<dbReference type="PATRIC" id="fig|1095749.3.peg.1050"/>
<dbReference type="PROSITE" id="PS51128">
    <property type="entry name" value="ZF_DKSA_2"/>
    <property type="match status" value="1"/>
</dbReference>
<proteinExistence type="predicted"/>
<keyword evidence="1" id="KW-0479">Metal-binding</keyword>
<comment type="caution">
    <text evidence="6">The sequence shown here is derived from an EMBL/GenBank/DDBJ whole genome shotgun (WGS) entry which is preliminary data.</text>
</comment>
<dbReference type="Pfam" id="PF01258">
    <property type="entry name" value="zf-dskA_traR"/>
    <property type="match status" value="1"/>
</dbReference>
<dbReference type="InterPro" id="IPR012783">
    <property type="entry name" value="Znf_C4_TraR"/>
</dbReference>
<dbReference type="EMBL" id="AJSX01000030">
    <property type="protein sequence ID" value="EIJ69485.1"/>
    <property type="molecule type" value="Genomic_DNA"/>
</dbReference>
<dbReference type="RefSeq" id="WP_005760656.1">
    <property type="nucleotide sequence ID" value="NZ_AJSX01000030.1"/>
</dbReference>
<dbReference type="Gene3D" id="1.20.120.910">
    <property type="entry name" value="DksA, coiled-coil domain"/>
    <property type="match status" value="1"/>
</dbReference>
<name>I3DCP2_9PAST</name>